<evidence type="ECO:0000313" key="3">
    <source>
        <dbReference type="EMBL" id="TLD43216.1"/>
    </source>
</evidence>
<evidence type="ECO:0000256" key="2">
    <source>
        <dbReference type="SAM" id="SignalP"/>
    </source>
</evidence>
<evidence type="ECO:0000256" key="1">
    <source>
        <dbReference type="SAM" id="MobiDB-lite"/>
    </source>
</evidence>
<reference evidence="3 4" key="1">
    <citation type="submission" date="2019-04" db="EMBL/GenBank/DDBJ databases">
        <title>Genome of a novel bacterium Candidatus Jettenia ecosi reconstructed from metagenome of an anammox bioreactor.</title>
        <authorList>
            <person name="Mardanov A.V."/>
            <person name="Beletsky A.V."/>
            <person name="Ravin N.V."/>
            <person name="Botchkova E.A."/>
            <person name="Litti Y.V."/>
            <person name="Nozhevnikova A.N."/>
        </authorList>
    </citation>
    <scope>NUCLEOTIDE SEQUENCE [LARGE SCALE GENOMIC DNA]</scope>
    <source>
        <strain evidence="3">J2</strain>
    </source>
</reference>
<proteinExistence type="predicted"/>
<dbReference type="Gene3D" id="2.40.50.140">
    <property type="entry name" value="Nucleic acid-binding proteins"/>
    <property type="match status" value="1"/>
</dbReference>
<name>A0A533QEM3_9BACT</name>
<organism evidence="3 4">
    <name type="scientific">Candidatus Jettenia ecosi</name>
    <dbReference type="NCBI Taxonomy" id="2494326"/>
    <lineage>
        <taxon>Bacteria</taxon>
        <taxon>Pseudomonadati</taxon>
        <taxon>Planctomycetota</taxon>
        <taxon>Candidatus Brocadiia</taxon>
        <taxon>Candidatus Brocadiales</taxon>
        <taxon>Candidatus Brocadiaceae</taxon>
        <taxon>Candidatus Jettenia</taxon>
    </lineage>
</organism>
<feature type="region of interest" description="Disordered" evidence="1">
    <location>
        <begin position="127"/>
        <end position="151"/>
    </location>
</feature>
<dbReference type="InterPro" id="IPR012340">
    <property type="entry name" value="NA-bd_OB-fold"/>
</dbReference>
<dbReference type="EMBL" id="SULG01000006">
    <property type="protein sequence ID" value="TLD43216.1"/>
    <property type="molecule type" value="Genomic_DNA"/>
</dbReference>
<dbReference type="AlphaFoldDB" id="A0A533QEM3"/>
<comment type="caution">
    <text evidence="3">The sequence shown here is derived from an EMBL/GenBank/DDBJ whole genome shotgun (WGS) entry which is preliminary data.</text>
</comment>
<evidence type="ECO:0000313" key="4">
    <source>
        <dbReference type="Proteomes" id="UP000319783"/>
    </source>
</evidence>
<sequence>MRRLSMLLAVNLTFVTSALVHSAYAYTMKPVEPQRKQAADTKAAQPNTPSLSGKIVETMNSGGYTYLCIEKDGKKTWAAVHEMKVSVGDEISLEPGYEMEGFTSKTLNRTFDKIVFSAGPVGAASPHGHGGMGHGGMGSSEGMGSKGTASVPQEKIKVEKASGKSAYTVAELHEKRAELDQKNVTVKGKVVKVSGGILGKNWIHIQDGTGNPDAGSHDIVVTSKDVPSVGDMVTVEGTVYKDKDFGSGYRYNVIIENASIKK</sequence>
<gene>
    <name evidence="3" type="ORF">JETT_0520</name>
</gene>
<keyword evidence="2" id="KW-0732">Signal</keyword>
<feature type="signal peptide" evidence="2">
    <location>
        <begin position="1"/>
        <end position="25"/>
    </location>
</feature>
<accession>A0A533QEM3</accession>
<protein>
    <submittedName>
        <fullName evidence="3">NrfJ</fullName>
    </submittedName>
</protein>
<dbReference type="Proteomes" id="UP000319783">
    <property type="component" value="Unassembled WGS sequence"/>
</dbReference>
<feature type="compositionally biased region" description="Gly residues" evidence="1">
    <location>
        <begin position="128"/>
        <end position="145"/>
    </location>
</feature>
<feature type="region of interest" description="Disordered" evidence="1">
    <location>
        <begin position="36"/>
        <end position="55"/>
    </location>
</feature>
<feature type="chain" id="PRO_5021700882" evidence="2">
    <location>
        <begin position="26"/>
        <end position="262"/>
    </location>
</feature>